<proteinExistence type="predicted"/>
<evidence type="ECO:0000313" key="1">
    <source>
        <dbReference type="EMBL" id="PKU32468.1"/>
    </source>
</evidence>
<dbReference type="Proteomes" id="UP000233556">
    <property type="component" value="Unassembled WGS sequence"/>
</dbReference>
<keyword evidence="2" id="KW-1185">Reference proteome</keyword>
<reference evidence="2" key="2">
    <citation type="submission" date="2017-12" db="EMBL/GenBank/DDBJ databases">
        <title>Genome sequence of the Bar-tailed Godwit (Limosa lapponica baueri).</title>
        <authorList>
            <person name="Lima N.C.B."/>
            <person name="Parody-Merino A.M."/>
            <person name="Battley P.F."/>
            <person name="Fidler A.E."/>
            <person name="Prosdocimi F."/>
        </authorList>
    </citation>
    <scope>NUCLEOTIDE SEQUENCE [LARGE SCALE GENOMIC DNA]</scope>
</reference>
<reference evidence="2" key="1">
    <citation type="submission" date="2017-11" db="EMBL/GenBank/DDBJ databases">
        <authorList>
            <person name="Lima N.C."/>
            <person name="Parody-Merino A.M."/>
            <person name="Battley P.F."/>
            <person name="Fidler A.E."/>
            <person name="Prosdocimi F."/>
        </authorList>
    </citation>
    <scope>NUCLEOTIDE SEQUENCE [LARGE SCALE GENOMIC DNA]</scope>
</reference>
<dbReference type="AlphaFoldDB" id="A0A2I0TF81"/>
<evidence type="ECO:0000313" key="2">
    <source>
        <dbReference type="Proteomes" id="UP000233556"/>
    </source>
</evidence>
<protein>
    <submittedName>
        <fullName evidence="1">Rna-directed dna polymerase from mobile element jockey-like</fullName>
    </submittedName>
</protein>
<accession>A0A2I0TF81</accession>
<dbReference type="EMBL" id="KZ511257">
    <property type="protein sequence ID" value="PKU32468.1"/>
    <property type="molecule type" value="Genomic_DNA"/>
</dbReference>
<keyword evidence="1" id="KW-0695">RNA-directed DNA polymerase</keyword>
<organism evidence="1 2">
    <name type="scientific">Limosa lapponica baueri</name>
    <dbReference type="NCBI Taxonomy" id="1758121"/>
    <lineage>
        <taxon>Eukaryota</taxon>
        <taxon>Metazoa</taxon>
        <taxon>Chordata</taxon>
        <taxon>Craniata</taxon>
        <taxon>Vertebrata</taxon>
        <taxon>Euteleostomi</taxon>
        <taxon>Archelosauria</taxon>
        <taxon>Archosauria</taxon>
        <taxon>Dinosauria</taxon>
        <taxon>Saurischia</taxon>
        <taxon>Theropoda</taxon>
        <taxon>Coelurosauria</taxon>
        <taxon>Aves</taxon>
        <taxon>Neognathae</taxon>
        <taxon>Neoaves</taxon>
        <taxon>Charadriiformes</taxon>
        <taxon>Scolopacidae</taxon>
        <taxon>Limosa</taxon>
    </lineage>
</organism>
<dbReference type="GO" id="GO:0003964">
    <property type="term" value="F:RNA-directed DNA polymerase activity"/>
    <property type="evidence" value="ECO:0007669"/>
    <property type="project" value="UniProtKB-KW"/>
</dbReference>
<sequence>MDSGSECPFSKFANNTKLCGAVDMLEGRDDSQRDPDRLERWACANLMKFSKANCRVMNLGHGKPKHKSRLGGEWIESSPEEKNLGVLVDKKPSMSRQCVLTA</sequence>
<dbReference type="OrthoDB" id="10056483at2759"/>
<gene>
    <name evidence="1" type="ORF">llap_17228</name>
</gene>
<keyword evidence="1" id="KW-0548">Nucleotidyltransferase</keyword>
<keyword evidence="1" id="KW-0808">Transferase</keyword>
<name>A0A2I0TF81_LIMLA</name>
<dbReference type="PANTHER" id="PTHR33332">
    <property type="entry name" value="REVERSE TRANSCRIPTASE DOMAIN-CONTAINING PROTEIN"/>
    <property type="match status" value="1"/>
</dbReference>